<evidence type="ECO:0000256" key="15">
    <source>
        <dbReference type="ARBA" id="ARBA00048238"/>
    </source>
</evidence>
<dbReference type="PROSITE" id="PS51385">
    <property type="entry name" value="YJEF_N"/>
    <property type="match status" value="1"/>
</dbReference>
<sequence>MAMRVLTADEMRAIERDAMERGLATGRELMERAGRGAVRTIGAHWPDLEPGGARRAVVLCGPGNNGGDGFVVARHLHALGWRCDLYAMEGAGGADAAAMRAAWEPLGLVHRLGPGDRPSLEGAALIVDALFGTGLSRPVELAAIALLREAARADGGPRVVALDMPSGRCADSGRRIGPDAAEANLTLAFHAPKRGHYLGDAPDACGALRVVDIGLPDAGAGLPLIDAPRWETISKRGGHKYRHGHAVILGGASGKGGAARMAAQAALRIGAGLVTLVVPPEAIVENAARLDAVMLHAAGDAHALRGFLSDARLNAVGLGPGLGRGAATRAWVEAVLDGPRAAVLDADALTAFEDRPEALFDLLRPGDVLTPHDGEFARLFPDLALELSGEAATGPAASRIDAARAAARRAGAVILLKGPDSIVAAPDGRAALHAAVYGRAVPWLATAGAGDTLTGMITGLVARGLGGFEAVSAAVWLHVEAARRAGPGLIAEDIASALPGLFRDLAAARQ</sequence>
<dbReference type="EC" id="5.1.99.6" evidence="19"/>
<dbReference type="CDD" id="cd01171">
    <property type="entry name" value="YXKO-related"/>
    <property type="match status" value="1"/>
</dbReference>
<dbReference type="InterPro" id="IPR030677">
    <property type="entry name" value="Nnr"/>
</dbReference>
<evidence type="ECO:0000259" key="21">
    <source>
        <dbReference type="PROSITE" id="PS51385"/>
    </source>
</evidence>
<keyword evidence="12 17" id="KW-0456">Lyase</keyword>
<evidence type="ECO:0000256" key="13">
    <source>
        <dbReference type="ARBA" id="ARBA00023268"/>
    </source>
</evidence>
<comment type="catalytic activity">
    <reaction evidence="16 17 19">
        <text>(6S)-NADPHX + ADP = AMP + phosphate + NADPH + H(+)</text>
        <dbReference type="Rhea" id="RHEA:32235"/>
        <dbReference type="ChEBI" id="CHEBI:15378"/>
        <dbReference type="ChEBI" id="CHEBI:43474"/>
        <dbReference type="ChEBI" id="CHEBI:57783"/>
        <dbReference type="ChEBI" id="CHEBI:64076"/>
        <dbReference type="ChEBI" id="CHEBI:456215"/>
        <dbReference type="ChEBI" id="CHEBI:456216"/>
        <dbReference type="EC" id="4.2.1.136"/>
    </reaction>
</comment>
<dbReference type="OrthoDB" id="9806925at2"/>
<dbReference type="GO" id="GO:0005524">
    <property type="term" value="F:ATP binding"/>
    <property type="evidence" value="ECO:0007669"/>
    <property type="project" value="UniProtKB-UniRule"/>
</dbReference>
<feature type="binding site" evidence="17">
    <location>
        <position position="321"/>
    </location>
    <ligand>
        <name>(6S)-NADPHX</name>
        <dbReference type="ChEBI" id="CHEBI:64076"/>
    </ligand>
</feature>
<dbReference type="Pfam" id="PF03853">
    <property type="entry name" value="YjeF_N"/>
    <property type="match status" value="1"/>
</dbReference>
<comment type="function">
    <text evidence="17">Catalyzes the dehydration of the S-form of NAD(P)HX at the expense of ADP, which is converted to AMP. Together with NAD(P)HX epimerase, which catalyzes the epimerization of the S- and R-forms, the enzyme allows the repair of both epimers of NAD(P)HX, a damaged form of NAD(P)H that is a result of enzymatic or heat-dependent hydration.</text>
</comment>
<comment type="function">
    <text evidence="14 19">Bifunctional enzyme that catalyzes the epimerization of the S- and R-forms of NAD(P)HX and the dehydration of the S-form of NAD(P)HX at the expense of ADP, which is converted to AMP. This allows the repair of both epimers of NAD(P)HX, a damaged form of NAD(P)H that is a result of enzymatic or heat-dependent hydration.</text>
</comment>
<evidence type="ECO:0000256" key="19">
    <source>
        <dbReference type="PIRNR" id="PIRNR017184"/>
    </source>
</evidence>
<keyword evidence="8 17" id="KW-0521">NADP</keyword>
<evidence type="ECO:0000256" key="11">
    <source>
        <dbReference type="ARBA" id="ARBA00023235"/>
    </source>
</evidence>
<dbReference type="EC" id="4.2.1.136" evidence="19"/>
<dbReference type="Proteomes" id="UP000295701">
    <property type="component" value="Unassembled WGS sequence"/>
</dbReference>
<dbReference type="GO" id="GO:0110051">
    <property type="term" value="P:metabolite repair"/>
    <property type="evidence" value="ECO:0007669"/>
    <property type="project" value="TreeGrafter"/>
</dbReference>
<dbReference type="InterPro" id="IPR036652">
    <property type="entry name" value="YjeF_N_dom_sf"/>
</dbReference>
<evidence type="ECO:0000313" key="23">
    <source>
        <dbReference type="Proteomes" id="UP000295701"/>
    </source>
</evidence>
<feature type="binding site" evidence="18">
    <location>
        <begin position="132"/>
        <end position="138"/>
    </location>
    <ligand>
        <name>(6S)-NADPHX</name>
        <dbReference type="ChEBI" id="CHEBI:64076"/>
    </ligand>
</feature>
<comment type="similarity">
    <text evidence="3 19">In the N-terminal section; belongs to the NnrE/AIBP family.</text>
</comment>
<keyword evidence="5 18" id="KW-0479">Metal-binding</keyword>
<proteinExistence type="inferred from homology"/>
<comment type="similarity">
    <text evidence="18">Belongs to the NnrE/AIBP family.</text>
</comment>
<evidence type="ECO:0000256" key="18">
    <source>
        <dbReference type="HAMAP-Rule" id="MF_01966"/>
    </source>
</evidence>
<evidence type="ECO:0000256" key="14">
    <source>
        <dbReference type="ARBA" id="ARBA00025153"/>
    </source>
</evidence>
<dbReference type="GO" id="GO:0052855">
    <property type="term" value="F:ADP-dependent NAD(P)H-hydrate dehydratase activity"/>
    <property type="evidence" value="ECO:0007669"/>
    <property type="project" value="UniProtKB-UniRule"/>
</dbReference>
<dbReference type="Gene3D" id="3.40.50.10260">
    <property type="entry name" value="YjeF N-terminal domain"/>
    <property type="match status" value="1"/>
</dbReference>
<comment type="similarity">
    <text evidence="4 19">In the C-terminal section; belongs to the NnrD/CARKD family.</text>
</comment>
<evidence type="ECO:0000259" key="20">
    <source>
        <dbReference type="PROSITE" id="PS51383"/>
    </source>
</evidence>
<protein>
    <recommendedName>
        <fullName evidence="19">Bifunctional NAD(P)H-hydrate repair enzyme</fullName>
    </recommendedName>
    <alternativeName>
        <fullName evidence="19">Nicotinamide nucleotide repair protein</fullName>
    </alternativeName>
    <domain>
        <recommendedName>
            <fullName evidence="19">ADP-dependent (S)-NAD(P)H-hydrate dehydratase</fullName>
            <ecNumber evidence="19">4.2.1.136</ecNumber>
        </recommendedName>
        <alternativeName>
            <fullName evidence="19">ADP-dependent NAD(P)HX dehydratase</fullName>
        </alternativeName>
    </domain>
    <domain>
        <recommendedName>
            <fullName evidence="19">NAD(P)H-hydrate epimerase</fullName>
            <ecNumber evidence="19">5.1.99.6</ecNumber>
        </recommendedName>
    </domain>
</protein>
<dbReference type="NCBIfam" id="TIGR00196">
    <property type="entry name" value="yjeF_cterm"/>
    <property type="match status" value="1"/>
</dbReference>
<dbReference type="SUPFAM" id="SSF64153">
    <property type="entry name" value="YjeF N-terminal domain-like"/>
    <property type="match status" value="1"/>
</dbReference>
<evidence type="ECO:0000256" key="17">
    <source>
        <dbReference type="HAMAP-Rule" id="MF_01965"/>
    </source>
</evidence>
<evidence type="ECO:0000256" key="12">
    <source>
        <dbReference type="ARBA" id="ARBA00023239"/>
    </source>
</evidence>
<evidence type="ECO:0000256" key="2">
    <source>
        <dbReference type="ARBA" id="ARBA00000909"/>
    </source>
</evidence>
<dbReference type="GO" id="GO:0046872">
    <property type="term" value="F:metal ion binding"/>
    <property type="evidence" value="ECO:0007669"/>
    <property type="project" value="UniProtKB-UniRule"/>
</dbReference>
<keyword evidence="13" id="KW-0511">Multifunctional enzyme</keyword>
<dbReference type="NCBIfam" id="TIGR00197">
    <property type="entry name" value="yjeF_nterm"/>
    <property type="match status" value="1"/>
</dbReference>
<dbReference type="PIRSF" id="PIRSF017184">
    <property type="entry name" value="Nnr"/>
    <property type="match status" value="1"/>
</dbReference>
<feature type="binding site" evidence="17">
    <location>
        <position position="372"/>
    </location>
    <ligand>
        <name>(6S)-NADPHX</name>
        <dbReference type="ChEBI" id="CHEBI:64076"/>
    </ligand>
</feature>
<keyword evidence="11 18" id="KW-0413">Isomerase</keyword>
<evidence type="ECO:0000256" key="9">
    <source>
        <dbReference type="ARBA" id="ARBA00022958"/>
    </source>
</evidence>
<feature type="binding site" evidence="18">
    <location>
        <begin position="64"/>
        <end position="68"/>
    </location>
    <ligand>
        <name>(6S)-NADPHX</name>
        <dbReference type="ChEBI" id="CHEBI:64076"/>
    </ligand>
</feature>
<dbReference type="InterPro" id="IPR029056">
    <property type="entry name" value="Ribokinase-like"/>
</dbReference>
<dbReference type="Pfam" id="PF01256">
    <property type="entry name" value="Carb_kinase"/>
    <property type="match status" value="1"/>
</dbReference>
<feature type="binding site" evidence="18">
    <location>
        <position position="128"/>
    </location>
    <ligand>
        <name>K(+)</name>
        <dbReference type="ChEBI" id="CHEBI:29103"/>
    </ligand>
</feature>
<feature type="binding site" evidence="18">
    <location>
        <position position="163"/>
    </location>
    <ligand>
        <name>(6S)-NADPHX</name>
        <dbReference type="ChEBI" id="CHEBI:64076"/>
    </ligand>
</feature>
<keyword evidence="9 18" id="KW-0630">Potassium</keyword>
<evidence type="ECO:0000256" key="3">
    <source>
        <dbReference type="ARBA" id="ARBA00006001"/>
    </source>
</evidence>
<evidence type="ECO:0000256" key="16">
    <source>
        <dbReference type="ARBA" id="ARBA00049209"/>
    </source>
</evidence>
<dbReference type="InterPro" id="IPR000631">
    <property type="entry name" value="CARKD"/>
</dbReference>
<dbReference type="PANTHER" id="PTHR12592:SF0">
    <property type="entry name" value="ATP-DEPENDENT (S)-NAD(P)H-HYDRATE DEHYDRATASE"/>
    <property type="match status" value="1"/>
</dbReference>
<feature type="domain" description="YjeF N-terminal" evidence="21">
    <location>
        <begin position="11"/>
        <end position="221"/>
    </location>
</feature>
<dbReference type="HAMAP" id="MF_01965">
    <property type="entry name" value="NADHX_dehydratase"/>
    <property type="match status" value="1"/>
</dbReference>
<feature type="binding site" evidence="17">
    <location>
        <begin position="417"/>
        <end position="421"/>
    </location>
    <ligand>
        <name>AMP</name>
        <dbReference type="ChEBI" id="CHEBI:456215"/>
    </ligand>
</feature>
<dbReference type="Gene3D" id="3.40.1190.20">
    <property type="match status" value="1"/>
</dbReference>
<accession>A0A4V3BAT8</accession>
<comment type="similarity">
    <text evidence="17">Belongs to the NnrD/CARKD family.</text>
</comment>
<feature type="binding site" evidence="17">
    <location>
        <position position="451"/>
    </location>
    <ligand>
        <name>(6S)-NADPHX</name>
        <dbReference type="ChEBI" id="CHEBI:64076"/>
    </ligand>
</feature>
<dbReference type="HAMAP" id="MF_01966">
    <property type="entry name" value="NADHX_epimerase"/>
    <property type="match status" value="1"/>
</dbReference>
<keyword evidence="7 17" id="KW-0067">ATP-binding</keyword>
<comment type="subunit">
    <text evidence="17">Homotetramer.</text>
</comment>
<dbReference type="InterPro" id="IPR017953">
    <property type="entry name" value="Carbohydrate_kinase_pred_CS"/>
</dbReference>
<dbReference type="SUPFAM" id="SSF53613">
    <property type="entry name" value="Ribokinase-like"/>
    <property type="match status" value="1"/>
</dbReference>
<comment type="function">
    <text evidence="18">Catalyzes the epimerization of the S- and R-forms of NAD(P)HX, a damaged form of NAD(P)H that is a result of enzymatic or heat-dependent hydration. This is a prerequisite for the S-specific NAD(P)H-hydrate dehydratase to allow the repair of both epimers of NAD(P)HX.</text>
</comment>
<dbReference type="PROSITE" id="PS01050">
    <property type="entry name" value="YJEF_C_2"/>
    <property type="match status" value="1"/>
</dbReference>
<comment type="catalytic activity">
    <reaction evidence="15 17 19">
        <text>(6S)-NADHX + ADP = AMP + phosphate + NADH + H(+)</text>
        <dbReference type="Rhea" id="RHEA:32223"/>
        <dbReference type="ChEBI" id="CHEBI:15378"/>
        <dbReference type="ChEBI" id="CHEBI:43474"/>
        <dbReference type="ChEBI" id="CHEBI:57945"/>
        <dbReference type="ChEBI" id="CHEBI:64074"/>
        <dbReference type="ChEBI" id="CHEBI:456215"/>
        <dbReference type="ChEBI" id="CHEBI:456216"/>
        <dbReference type="EC" id="4.2.1.136"/>
    </reaction>
</comment>
<dbReference type="EMBL" id="SNAA01000001">
    <property type="protein sequence ID" value="TDL84099.1"/>
    <property type="molecule type" value="Genomic_DNA"/>
</dbReference>
<feature type="domain" description="YjeF C-terminal" evidence="20">
    <location>
        <begin position="223"/>
        <end position="505"/>
    </location>
</feature>
<name>A0A4V3BAT8_9RHOB</name>
<comment type="cofactor">
    <cofactor evidence="17">
        <name>Mg(2+)</name>
        <dbReference type="ChEBI" id="CHEBI:18420"/>
    </cofactor>
</comment>
<comment type="cofactor">
    <cofactor evidence="18 19">
        <name>K(+)</name>
        <dbReference type="ChEBI" id="CHEBI:29103"/>
    </cofactor>
    <text evidence="18 19">Binds 1 potassium ion per subunit.</text>
</comment>
<evidence type="ECO:0000256" key="7">
    <source>
        <dbReference type="ARBA" id="ARBA00022840"/>
    </source>
</evidence>
<dbReference type="PROSITE" id="PS51383">
    <property type="entry name" value="YJEF_C_3"/>
    <property type="match status" value="1"/>
</dbReference>
<feature type="binding site" evidence="17">
    <location>
        <position position="258"/>
    </location>
    <ligand>
        <name>(6S)-NADPHX</name>
        <dbReference type="ChEBI" id="CHEBI:64076"/>
    </ligand>
</feature>
<evidence type="ECO:0000256" key="1">
    <source>
        <dbReference type="ARBA" id="ARBA00000013"/>
    </source>
</evidence>
<reference evidence="22 23" key="1">
    <citation type="submission" date="2019-03" db="EMBL/GenBank/DDBJ databases">
        <title>Primorskyibacter sp. SS33 isolated from sediments.</title>
        <authorList>
            <person name="Xunke S."/>
        </authorList>
    </citation>
    <scope>NUCLEOTIDE SEQUENCE [LARGE SCALE GENOMIC DNA]</scope>
    <source>
        <strain evidence="22 23">SS33</strain>
    </source>
</reference>
<comment type="caution">
    <text evidence="18">Lacks conserved residue(s) required for the propagation of feature annotation.</text>
</comment>
<keyword evidence="23" id="KW-1185">Reference proteome</keyword>
<dbReference type="AlphaFoldDB" id="A0A4V3BAT8"/>
<feature type="binding site" evidence="17">
    <location>
        <position position="450"/>
    </location>
    <ligand>
        <name>AMP</name>
        <dbReference type="ChEBI" id="CHEBI:456215"/>
    </ligand>
</feature>
<feature type="binding site" evidence="18">
    <location>
        <position position="166"/>
    </location>
    <ligand>
        <name>K(+)</name>
        <dbReference type="ChEBI" id="CHEBI:29103"/>
    </ligand>
</feature>
<evidence type="ECO:0000256" key="10">
    <source>
        <dbReference type="ARBA" id="ARBA00023027"/>
    </source>
</evidence>
<comment type="caution">
    <text evidence="22">The sequence shown here is derived from an EMBL/GenBank/DDBJ whole genome shotgun (WGS) entry which is preliminary data.</text>
</comment>
<evidence type="ECO:0000256" key="5">
    <source>
        <dbReference type="ARBA" id="ARBA00022723"/>
    </source>
</evidence>
<dbReference type="PANTHER" id="PTHR12592">
    <property type="entry name" value="ATP-DEPENDENT (S)-NAD(P)H-HYDRATE DEHYDRATASE FAMILY MEMBER"/>
    <property type="match status" value="1"/>
</dbReference>
<feature type="binding site" evidence="18">
    <location>
        <position position="65"/>
    </location>
    <ligand>
        <name>K(+)</name>
        <dbReference type="ChEBI" id="CHEBI:29103"/>
    </ligand>
</feature>
<comment type="catalytic activity">
    <reaction evidence="2 18 19">
        <text>(6R)-NADPHX = (6S)-NADPHX</text>
        <dbReference type="Rhea" id="RHEA:32227"/>
        <dbReference type="ChEBI" id="CHEBI:64076"/>
        <dbReference type="ChEBI" id="CHEBI:64077"/>
        <dbReference type="EC" id="5.1.99.6"/>
    </reaction>
</comment>
<comment type="catalytic activity">
    <reaction evidence="1 18 19">
        <text>(6R)-NADHX = (6S)-NADHX</text>
        <dbReference type="Rhea" id="RHEA:32215"/>
        <dbReference type="ChEBI" id="CHEBI:64074"/>
        <dbReference type="ChEBI" id="CHEBI:64075"/>
        <dbReference type="EC" id="5.1.99.6"/>
    </reaction>
</comment>
<dbReference type="GO" id="GO:0052856">
    <property type="term" value="F:NAD(P)HX epimerase activity"/>
    <property type="evidence" value="ECO:0007669"/>
    <property type="project" value="UniProtKB-UniRule"/>
</dbReference>
<evidence type="ECO:0000256" key="8">
    <source>
        <dbReference type="ARBA" id="ARBA00022857"/>
    </source>
</evidence>
<dbReference type="GO" id="GO:0046496">
    <property type="term" value="P:nicotinamide nucleotide metabolic process"/>
    <property type="evidence" value="ECO:0007669"/>
    <property type="project" value="UniProtKB-UniRule"/>
</dbReference>
<keyword evidence="10 17" id="KW-0520">NAD</keyword>
<evidence type="ECO:0000313" key="22">
    <source>
        <dbReference type="EMBL" id="TDL84099.1"/>
    </source>
</evidence>
<organism evidence="22 23">
    <name type="scientific">Palleronia sediminis</name>
    <dbReference type="NCBI Taxonomy" id="2547833"/>
    <lineage>
        <taxon>Bacteria</taxon>
        <taxon>Pseudomonadati</taxon>
        <taxon>Pseudomonadota</taxon>
        <taxon>Alphaproteobacteria</taxon>
        <taxon>Rhodobacterales</taxon>
        <taxon>Roseobacteraceae</taxon>
        <taxon>Palleronia</taxon>
    </lineage>
</organism>
<gene>
    <name evidence="17" type="primary">nnrD</name>
    <name evidence="18" type="synonym">nnrE</name>
    <name evidence="22" type="ORF">E2L08_01095</name>
</gene>
<evidence type="ECO:0000256" key="4">
    <source>
        <dbReference type="ARBA" id="ARBA00009524"/>
    </source>
</evidence>
<evidence type="ECO:0000256" key="6">
    <source>
        <dbReference type="ARBA" id="ARBA00022741"/>
    </source>
</evidence>
<dbReference type="InterPro" id="IPR004443">
    <property type="entry name" value="YjeF_N_dom"/>
</dbReference>
<keyword evidence="6 17" id="KW-0547">Nucleotide-binding</keyword>